<evidence type="ECO:0000313" key="1">
    <source>
        <dbReference type="EMBL" id="MDC8774377.1"/>
    </source>
</evidence>
<organism evidence="1 2">
    <name type="scientific">Roseateles albus</name>
    <dbReference type="NCBI Taxonomy" id="2987525"/>
    <lineage>
        <taxon>Bacteria</taxon>
        <taxon>Pseudomonadati</taxon>
        <taxon>Pseudomonadota</taxon>
        <taxon>Betaproteobacteria</taxon>
        <taxon>Burkholderiales</taxon>
        <taxon>Sphaerotilaceae</taxon>
        <taxon>Roseateles</taxon>
    </lineage>
</organism>
<name>A0ABT5KLU1_9BURK</name>
<proteinExistence type="predicted"/>
<accession>A0ABT5KLU1</accession>
<dbReference type="RefSeq" id="WP_273602384.1">
    <property type="nucleotide sequence ID" value="NZ_JAQQXT010000021.1"/>
</dbReference>
<keyword evidence="2" id="KW-1185">Reference proteome</keyword>
<dbReference type="EMBL" id="JAQQXT010000021">
    <property type="protein sequence ID" value="MDC8774377.1"/>
    <property type="molecule type" value="Genomic_DNA"/>
</dbReference>
<protein>
    <submittedName>
        <fullName evidence="1">Uncharacterized protein</fullName>
    </submittedName>
</protein>
<evidence type="ECO:0000313" key="2">
    <source>
        <dbReference type="Proteomes" id="UP001221189"/>
    </source>
</evidence>
<dbReference type="Proteomes" id="UP001221189">
    <property type="component" value="Unassembled WGS sequence"/>
</dbReference>
<sequence length="171" mass="18911">MATTKPNGGQLPPGFVSPFKRAEMLGTHDDLLACAATICSKSMEDVKKMAVTLGMPANGPFFMDEVLFRQIVFNLSPFAVSDYKDLTSLDALPDLAVLCLDYDKHSEACRTVVFQHVRASEKTPSFSYVIDPANWLDPKCHVTTDLSHLNLKPSWYLEITQRAGTTPTRGK</sequence>
<comment type="caution">
    <text evidence="1">The sequence shown here is derived from an EMBL/GenBank/DDBJ whole genome shotgun (WGS) entry which is preliminary data.</text>
</comment>
<gene>
    <name evidence="1" type="ORF">PRZ03_22665</name>
</gene>
<reference evidence="1 2" key="1">
    <citation type="submission" date="2022-10" db="EMBL/GenBank/DDBJ databases">
        <title>Paucibacter sp. hw1 Genome sequencing.</title>
        <authorList>
            <person name="Park S."/>
        </authorList>
    </citation>
    <scope>NUCLEOTIDE SEQUENCE [LARGE SCALE GENOMIC DNA]</scope>
    <source>
        <strain evidence="2">hw1</strain>
    </source>
</reference>